<reference evidence="3" key="1">
    <citation type="journal article" date="2014" name="PLoS ONE">
        <title>Transcriptome-Based Identification of ABC Transporters in the Western Tarnished Plant Bug Lygus hesperus.</title>
        <authorList>
            <person name="Hull J.J."/>
            <person name="Chaney K."/>
            <person name="Geib S.M."/>
            <person name="Fabrick J.A."/>
            <person name="Brent C.S."/>
            <person name="Walsh D."/>
            <person name="Lavine L.C."/>
        </authorList>
    </citation>
    <scope>NUCLEOTIDE SEQUENCE</scope>
</reference>
<keyword evidence="1 2" id="KW-0238">DNA-binding</keyword>
<dbReference type="GO" id="GO:0003697">
    <property type="term" value="F:single-stranded DNA binding"/>
    <property type="evidence" value="ECO:0007669"/>
    <property type="project" value="InterPro"/>
</dbReference>
<evidence type="ECO:0000256" key="2">
    <source>
        <dbReference type="PROSITE-ProRule" id="PRU00252"/>
    </source>
</evidence>
<gene>
    <name evidence="3" type="primary">mtSSB_0</name>
    <name evidence="3" type="ORF">CM83_4491</name>
</gene>
<organism evidence="3">
    <name type="scientific">Lygus hesperus</name>
    <name type="common">Western plant bug</name>
    <dbReference type="NCBI Taxonomy" id="30085"/>
    <lineage>
        <taxon>Eukaryota</taxon>
        <taxon>Metazoa</taxon>
        <taxon>Ecdysozoa</taxon>
        <taxon>Arthropoda</taxon>
        <taxon>Hexapoda</taxon>
        <taxon>Insecta</taxon>
        <taxon>Pterygota</taxon>
        <taxon>Neoptera</taxon>
        <taxon>Paraneoptera</taxon>
        <taxon>Hemiptera</taxon>
        <taxon>Heteroptera</taxon>
        <taxon>Panheteroptera</taxon>
        <taxon>Cimicomorpha</taxon>
        <taxon>Miridae</taxon>
        <taxon>Mirini</taxon>
        <taxon>Lygus</taxon>
    </lineage>
</organism>
<accession>A0A0A9ZBH2</accession>
<evidence type="ECO:0000313" key="3">
    <source>
        <dbReference type="EMBL" id="JAG40703.1"/>
    </source>
</evidence>
<dbReference type="EMBL" id="GBHO01002901">
    <property type="protein sequence ID" value="JAG40703.1"/>
    <property type="molecule type" value="Transcribed_RNA"/>
</dbReference>
<dbReference type="InterPro" id="IPR012340">
    <property type="entry name" value="NA-bd_OB-fold"/>
</dbReference>
<evidence type="ECO:0000256" key="1">
    <source>
        <dbReference type="ARBA" id="ARBA00023125"/>
    </source>
</evidence>
<dbReference type="InterPro" id="IPR000424">
    <property type="entry name" value="Primosome_PriB/ssb"/>
</dbReference>
<proteinExistence type="predicted"/>
<dbReference type="Pfam" id="PF00436">
    <property type="entry name" value="SSB"/>
    <property type="match status" value="1"/>
</dbReference>
<reference evidence="3" key="2">
    <citation type="submission" date="2014-07" db="EMBL/GenBank/DDBJ databases">
        <authorList>
            <person name="Hull J."/>
        </authorList>
    </citation>
    <scope>NUCLEOTIDE SEQUENCE</scope>
</reference>
<dbReference type="PROSITE" id="PS50935">
    <property type="entry name" value="SSB"/>
    <property type="match status" value="1"/>
</dbReference>
<protein>
    <submittedName>
        <fullName evidence="3">Single-stranded DNA-binding protein, mitochondrial</fullName>
    </submittedName>
</protein>
<dbReference type="SUPFAM" id="SSF50249">
    <property type="entry name" value="Nucleic acid-binding proteins"/>
    <property type="match status" value="1"/>
</dbReference>
<dbReference type="Gene3D" id="2.40.50.140">
    <property type="entry name" value="Nucleic acid-binding proteins"/>
    <property type="match status" value="1"/>
</dbReference>
<sequence>LLGRVDKVPIERGSTENPLVDFYITTHASYKNEKGIQIEKKVWHRICVVKASLRELVITRLTKGHRVFIMGYIVYGHHNKASIFADQLVIFDDFIPELENDDD</sequence>
<name>A0A0A9ZBH2_LYGHE</name>
<dbReference type="AlphaFoldDB" id="A0A0A9ZBH2"/>
<feature type="non-terminal residue" evidence="3">
    <location>
        <position position="1"/>
    </location>
</feature>